<dbReference type="Proteomes" id="UP000254263">
    <property type="component" value="Unassembled WGS sequence"/>
</dbReference>
<feature type="domain" description="DUF2207" evidence="1">
    <location>
        <begin position="20"/>
        <end position="88"/>
    </location>
</feature>
<evidence type="ECO:0000313" key="2">
    <source>
        <dbReference type="EMBL" id="SUB78450.1"/>
    </source>
</evidence>
<sequence>MYPVSQKYTLGQSSEERGISFHAELTVKNSGLLEVTETIKIYANGEKFKRGVYRILPARRFINGRKVNISYKILSVHKNGEQEPFFEKEGQEEDT</sequence>
<dbReference type="EMBL" id="UGTI01000001">
    <property type="protein sequence ID" value="SUB78450.1"/>
    <property type="molecule type" value="Genomic_DNA"/>
</dbReference>
<name>A0A379DJ96_9PORP</name>
<evidence type="ECO:0000259" key="1">
    <source>
        <dbReference type="Pfam" id="PF09972"/>
    </source>
</evidence>
<evidence type="ECO:0000313" key="3">
    <source>
        <dbReference type="Proteomes" id="UP000254263"/>
    </source>
</evidence>
<gene>
    <name evidence="2" type="ORF">NCTC13100_01621</name>
</gene>
<organism evidence="2 3">
    <name type="scientific">Porphyromonas macacae</name>
    <dbReference type="NCBI Taxonomy" id="28115"/>
    <lineage>
        <taxon>Bacteria</taxon>
        <taxon>Pseudomonadati</taxon>
        <taxon>Bacteroidota</taxon>
        <taxon>Bacteroidia</taxon>
        <taxon>Bacteroidales</taxon>
        <taxon>Porphyromonadaceae</taxon>
        <taxon>Porphyromonas</taxon>
    </lineage>
</organism>
<dbReference type="InterPro" id="IPR018702">
    <property type="entry name" value="DUF2207"/>
</dbReference>
<dbReference type="Pfam" id="PF09972">
    <property type="entry name" value="DUF2207"/>
    <property type="match status" value="1"/>
</dbReference>
<proteinExistence type="predicted"/>
<reference evidence="2 3" key="1">
    <citation type="submission" date="2018-06" db="EMBL/GenBank/DDBJ databases">
        <authorList>
            <consortium name="Pathogen Informatics"/>
            <person name="Doyle S."/>
        </authorList>
    </citation>
    <scope>NUCLEOTIDE SEQUENCE [LARGE SCALE GENOMIC DNA]</scope>
    <source>
        <strain evidence="2 3">NCTC13100</strain>
    </source>
</reference>
<accession>A0A379DJ96</accession>
<dbReference type="AlphaFoldDB" id="A0A379DJ96"/>
<protein>
    <submittedName>
        <fullName evidence="2">Predicted membrane protein (DUF2207)</fullName>
    </submittedName>
</protein>